<proteinExistence type="predicted"/>
<feature type="region of interest" description="Disordered" evidence="17">
    <location>
        <begin position="620"/>
        <end position="712"/>
    </location>
</feature>
<evidence type="ECO:0000256" key="14">
    <source>
        <dbReference type="ARBA" id="ARBA00023316"/>
    </source>
</evidence>
<evidence type="ECO:0000313" key="21">
    <source>
        <dbReference type="Proteomes" id="UP000889800"/>
    </source>
</evidence>
<dbReference type="GO" id="GO:0009252">
    <property type="term" value="P:peptidoglycan biosynthetic process"/>
    <property type="evidence" value="ECO:0007669"/>
    <property type="project" value="UniProtKB-KW"/>
</dbReference>
<dbReference type="GO" id="GO:0006508">
    <property type="term" value="P:proteolysis"/>
    <property type="evidence" value="ECO:0007669"/>
    <property type="project" value="UniProtKB-KW"/>
</dbReference>
<dbReference type="PANTHER" id="PTHR32282:SF31">
    <property type="entry name" value="PEPTIDOGLYCAN GLYCOSYLTRANSFERASE"/>
    <property type="match status" value="1"/>
</dbReference>
<dbReference type="Pfam" id="PF00905">
    <property type="entry name" value="Transpeptidase"/>
    <property type="match status" value="1"/>
</dbReference>
<comment type="subcellular location">
    <subcellularLocation>
        <location evidence="1">Membrane</location>
    </subcellularLocation>
</comment>
<evidence type="ECO:0000256" key="12">
    <source>
        <dbReference type="ARBA" id="ARBA00023136"/>
    </source>
</evidence>
<dbReference type="KEGG" id="syf:Synpcc7942_0785"/>
<dbReference type="GO" id="GO:0071555">
    <property type="term" value="P:cell wall organization"/>
    <property type="evidence" value="ECO:0007669"/>
    <property type="project" value="UniProtKB-KW"/>
</dbReference>
<evidence type="ECO:0000256" key="9">
    <source>
        <dbReference type="ARBA" id="ARBA00022960"/>
    </source>
</evidence>
<dbReference type="InterPro" id="IPR050396">
    <property type="entry name" value="Glycosyltr_51/Transpeptidase"/>
</dbReference>
<dbReference type="Pfam" id="PF00912">
    <property type="entry name" value="Transgly"/>
    <property type="match status" value="1"/>
</dbReference>
<dbReference type="AlphaFoldDB" id="Q31Q52"/>
<dbReference type="SUPFAM" id="SSF56601">
    <property type="entry name" value="beta-lactamase/transpeptidase-like"/>
    <property type="match status" value="1"/>
</dbReference>
<feature type="compositionally biased region" description="Low complexity" evidence="17">
    <location>
        <begin position="662"/>
        <end position="676"/>
    </location>
</feature>
<evidence type="ECO:0000256" key="1">
    <source>
        <dbReference type="ARBA" id="ARBA00004370"/>
    </source>
</evidence>
<gene>
    <name evidence="20" type="ordered locus">Synpcc7942_0785</name>
</gene>
<dbReference type="NCBIfam" id="TIGR02074">
    <property type="entry name" value="PBP_1a_fam"/>
    <property type="match status" value="1"/>
</dbReference>
<feature type="domain" description="Glycosyl transferase family 51" evidence="19">
    <location>
        <begin position="37"/>
        <end position="212"/>
    </location>
</feature>
<accession>Q31Q52</accession>
<feature type="compositionally biased region" description="Pro residues" evidence="17">
    <location>
        <begin position="677"/>
        <end position="712"/>
    </location>
</feature>
<protein>
    <submittedName>
        <fullName evidence="20">Penicillin-binding protein 1A</fullName>
        <ecNumber evidence="20">2.4.1.129</ecNumber>
    </submittedName>
</protein>
<reference evidence="21" key="1">
    <citation type="submission" date="2005-08" db="EMBL/GenBank/DDBJ databases">
        <title>Complete sequence of chromosome 1 of Synechococcus elongatus PCC 7942.</title>
        <authorList>
            <consortium name="US DOE Joint Genome Institute"/>
            <person name="Copeland A."/>
            <person name="Lucas S."/>
            <person name="Lapidus A."/>
            <person name="Barry K."/>
            <person name="Detter J.C."/>
            <person name="Glavina T."/>
            <person name="Hammon N."/>
            <person name="Israni S."/>
            <person name="Pitluck S."/>
            <person name="Schmutz J."/>
            <person name="Larimer F."/>
            <person name="Land M."/>
            <person name="Kyrpides N."/>
            <person name="Lykidis A."/>
            <person name="Richardson P."/>
        </authorList>
    </citation>
    <scope>NUCLEOTIDE SEQUENCE [LARGE SCALE GENOMIC DNA]</scope>
    <source>
        <strain evidence="21">ATCC 33912 / PCC 7942 / FACHB-805</strain>
    </source>
</reference>
<evidence type="ECO:0000256" key="15">
    <source>
        <dbReference type="ARBA" id="ARBA00034000"/>
    </source>
</evidence>
<keyword evidence="4" id="KW-0645">Protease</keyword>
<evidence type="ECO:0000256" key="10">
    <source>
        <dbReference type="ARBA" id="ARBA00022984"/>
    </source>
</evidence>
<dbReference type="InterPro" id="IPR012338">
    <property type="entry name" value="Beta-lactam/transpept-like"/>
</dbReference>
<dbReference type="InterPro" id="IPR023346">
    <property type="entry name" value="Lysozyme-like_dom_sf"/>
</dbReference>
<keyword evidence="14" id="KW-0961">Cell wall biogenesis/degradation</keyword>
<dbReference type="EMBL" id="CP000100">
    <property type="protein sequence ID" value="ABB56817.1"/>
    <property type="molecule type" value="Genomic_DNA"/>
</dbReference>
<dbReference type="InterPro" id="IPR001264">
    <property type="entry name" value="Glyco_trans_51"/>
</dbReference>
<sequence>MSLGLKSRGGDGFSSSLIPKRSSFTRPGTITILSADNTVLQKIGPATRDKVPFKQIPLRLRQAFLAAEDRRFYEHSGIDLFGIARASVTNLLSGQVQEGASTITQQLARIVFLSQERSLQRKLNEALMAQKLEQELTKDQILEQYLNLVYLGAGAYGVADAAWTYFSKPVQDLSLGEMATLAGLPPAPTAYSPLVSLEVAQERRNSVLSRMQEVGFITPSEAEAARREPLALKPAAPKYAQSLAPYFTDYVRQELPRFVAPDVLEYGGLTLKTTLNYRWQQAADQAIQNSTYGSLQGALVSIDPRDGAIRAMVGGVDFNRSQFNRATQAYRQPGSTFKMFVYAAAIASGMSPSQVYLDAAINLGGYKPQNFSRSFSGSISLTQALTNSVNIVAIKVLRDVGIDNVIRVARQMGIRADLARYYPLALGASDVTLLEITSAYGTLANQGKYLTPHPIAEIIDHRGRVLYQDKQIKPVQALDPGSAAIVTSMLERVVTSGTGAAAYLPDRAVAGKTGTTEQARDLWFIGYIPQLVTGVWLGYDNFAPTGSGSSAAAVAWYRFMVEAIKDLPPEKFPPLPNPDQRKPLFKAQFTSGSDLGGIDRGPGRYDYGAGIELADSPSFAGSLPAAPASNAGSSRSRDPEPEYSSEPAAEEPRYEDAPPEAPAESFEPGPSAVEAEPAPPAPVEPQAPVPPPPEPTAPPLPVEPTAPQPQAP</sequence>
<keyword evidence="3" id="KW-0121">Carboxypeptidase</keyword>
<dbReference type="BioCyc" id="SYNEL:SYNPCC7942_0785-MONOMER"/>
<dbReference type="Proteomes" id="UP000889800">
    <property type="component" value="Chromosome"/>
</dbReference>
<evidence type="ECO:0000256" key="3">
    <source>
        <dbReference type="ARBA" id="ARBA00022645"/>
    </source>
</evidence>
<dbReference type="EC" id="2.4.1.129" evidence="20"/>
<evidence type="ECO:0000256" key="8">
    <source>
        <dbReference type="ARBA" id="ARBA00022801"/>
    </source>
</evidence>
<dbReference type="PaxDb" id="1140-Synpcc7942_0785"/>
<dbReference type="CAZy" id="GT51">
    <property type="family name" value="Glycosyltransferase Family 51"/>
</dbReference>
<keyword evidence="5 20" id="KW-0328">Glycosyltransferase</keyword>
<keyword evidence="7" id="KW-0812">Transmembrane</keyword>
<evidence type="ECO:0000256" key="17">
    <source>
        <dbReference type="SAM" id="MobiDB-lite"/>
    </source>
</evidence>
<dbReference type="FunFam" id="1.10.3810.10:FF:000003">
    <property type="entry name" value="Penicillin-binding protein 1a"/>
    <property type="match status" value="1"/>
</dbReference>
<keyword evidence="21" id="KW-1185">Reference proteome</keyword>
<evidence type="ECO:0000313" key="20">
    <source>
        <dbReference type="EMBL" id="ABB56817.1"/>
    </source>
</evidence>
<feature type="region of interest" description="Disordered" evidence="17">
    <location>
        <begin position="1"/>
        <end position="20"/>
    </location>
</feature>
<evidence type="ECO:0000256" key="7">
    <source>
        <dbReference type="ARBA" id="ARBA00022692"/>
    </source>
</evidence>
<keyword evidence="10" id="KW-0573">Peptidoglycan synthesis</keyword>
<keyword evidence="8" id="KW-0378">Hydrolase</keyword>
<evidence type="ECO:0000256" key="5">
    <source>
        <dbReference type="ARBA" id="ARBA00022676"/>
    </source>
</evidence>
<dbReference type="GO" id="GO:0008955">
    <property type="term" value="F:peptidoglycan glycosyltransferase activity"/>
    <property type="evidence" value="ECO:0007669"/>
    <property type="project" value="UniProtKB-EC"/>
</dbReference>
<dbReference type="GO" id="GO:0009002">
    <property type="term" value="F:serine-type D-Ala-D-Ala carboxypeptidase activity"/>
    <property type="evidence" value="ECO:0007669"/>
    <property type="project" value="UniProtKB-EC"/>
</dbReference>
<organism evidence="20 21">
    <name type="scientific">Synechococcus elongatus (strain ATCC 33912 / PCC 7942 / FACHB-805)</name>
    <name type="common">Anacystis nidulans R2</name>
    <dbReference type="NCBI Taxonomy" id="1140"/>
    <lineage>
        <taxon>Bacteria</taxon>
        <taxon>Bacillati</taxon>
        <taxon>Cyanobacteriota</taxon>
        <taxon>Cyanophyceae</taxon>
        <taxon>Synechococcales</taxon>
        <taxon>Synechococcaceae</taxon>
        <taxon>Synechococcus</taxon>
    </lineage>
</organism>
<evidence type="ECO:0000256" key="16">
    <source>
        <dbReference type="ARBA" id="ARBA00049902"/>
    </source>
</evidence>
<keyword evidence="6 20" id="KW-0808">Transferase</keyword>
<dbReference type="InterPro" id="IPR036950">
    <property type="entry name" value="PBP_transglycosylase"/>
</dbReference>
<comment type="pathway">
    <text evidence="2">Cell wall biogenesis; peptidoglycan biosynthesis.</text>
</comment>
<name>Q31Q52_SYNE7</name>
<dbReference type="GO" id="GO:0016020">
    <property type="term" value="C:membrane"/>
    <property type="evidence" value="ECO:0007669"/>
    <property type="project" value="UniProtKB-SubCell"/>
</dbReference>
<keyword evidence="13" id="KW-0511">Multifunctional enzyme</keyword>
<evidence type="ECO:0000256" key="4">
    <source>
        <dbReference type="ARBA" id="ARBA00022670"/>
    </source>
</evidence>
<evidence type="ECO:0000259" key="19">
    <source>
        <dbReference type="Pfam" id="PF00912"/>
    </source>
</evidence>
<dbReference type="HOGENOM" id="CLU_006354_2_7_3"/>
<dbReference type="InterPro" id="IPR001460">
    <property type="entry name" value="PCN-bd_Tpept"/>
</dbReference>
<dbReference type="GO" id="GO:0030288">
    <property type="term" value="C:outer membrane-bounded periplasmic space"/>
    <property type="evidence" value="ECO:0007669"/>
    <property type="project" value="TreeGrafter"/>
</dbReference>
<comment type="catalytic activity">
    <reaction evidence="16">
        <text>[GlcNAc-(1-&gt;4)-Mur2Ac(oyl-L-Ala-gamma-D-Glu-L-Lys-D-Ala-D-Ala)](n)-di-trans,octa-cis-undecaprenyl diphosphate + beta-D-GlcNAc-(1-&gt;4)-Mur2Ac(oyl-L-Ala-gamma-D-Glu-L-Lys-D-Ala-D-Ala)-di-trans,octa-cis-undecaprenyl diphosphate = [GlcNAc-(1-&gt;4)-Mur2Ac(oyl-L-Ala-gamma-D-Glu-L-Lys-D-Ala-D-Ala)](n+1)-di-trans,octa-cis-undecaprenyl diphosphate + di-trans,octa-cis-undecaprenyl diphosphate + H(+)</text>
        <dbReference type="Rhea" id="RHEA:23708"/>
        <dbReference type="Rhea" id="RHEA-COMP:9602"/>
        <dbReference type="Rhea" id="RHEA-COMP:9603"/>
        <dbReference type="ChEBI" id="CHEBI:15378"/>
        <dbReference type="ChEBI" id="CHEBI:58405"/>
        <dbReference type="ChEBI" id="CHEBI:60033"/>
        <dbReference type="ChEBI" id="CHEBI:78435"/>
        <dbReference type="EC" id="2.4.99.28"/>
    </reaction>
</comment>
<comment type="catalytic activity">
    <reaction evidence="15">
        <text>Preferential cleavage: (Ac)2-L-Lys-D-Ala-|-D-Ala. Also transpeptidation of peptidyl-alanyl moieties that are N-acyl substituents of D-alanine.</text>
        <dbReference type="EC" id="3.4.16.4"/>
    </reaction>
</comment>
<dbReference type="SUPFAM" id="SSF53955">
    <property type="entry name" value="Lysozyme-like"/>
    <property type="match status" value="1"/>
</dbReference>
<dbReference type="eggNOG" id="COG0744">
    <property type="taxonomic scope" value="Bacteria"/>
</dbReference>
<keyword evidence="12" id="KW-0472">Membrane</keyword>
<feature type="domain" description="Penicillin-binding protein transpeptidase" evidence="18">
    <location>
        <begin position="297"/>
        <end position="552"/>
    </location>
</feature>
<dbReference type="GO" id="GO:0008360">
    <property type="term" value="P:regulation of cell shape"/>
    <property type="evidence" value="ECO:0007669"/>
    <property type="project" value="UniProtKB-KW"/>
</dbReference>
<evidence type="ECO:0000256" key="13">
    <source>
        <dbReference type="ARBA" id="ARBA00023268"/>
    </source>
</evidence>
<dbReference type="Gene3D" id="1.10.3810.10">
    <property type="entry name" value="Biosynthetic peptidoglycan transglycosylase-like"/>
    <property type="match status" value="1"/>
</dbReference>
<keyword evidence="9" id="KW-0133">Cell shape</keyword>
<evidence type="ECO:0000256" key="2">
    <source>
        <dbReference type="ARBA" id="ARBA00004752"/>
    </source>
</evidence>
<evidence type="ECO:0000259" key="18">
    <source>
        <dbReference type="Pfam" id="PF00905"/>
    </source>
</evidence>
<dbReference type="STRING" id="1140.Synpcc7942_0785"/>
<keyword evidence="11" id="KW-1133">Transmembrane helix</keyword>
<dbReference type="Gene3D" id="3.40.710.10">
    <property type="entry name" value="DD-peptidase/beta-lactamase superfamily"/>
    <property type="match status" value="1"/>
</dbReference>
<evidence type="ECO:0000256" key="6">
    <source>
        <dbReference type="ARBA" id="ARBA00022679"/>
    </source>
</evidence>
<dbReference type="GO" id="GO:0008658">
    <property type="term" value="F:penicillin binding"/>
    <property type="evidence" value="ECO:0007669"/>
    <property type="project" value="InterPro"/>
</dbReference>
<evidence type="ECO:0000256" key="11">
    <source>
        <dbReference type="ARBA" id="ARBA00022989"/>
    </source>
</evidence>
<dbReference type="PANTHER" id="PTHR32282">
    <property type="entry name" value="BINDING PROTEIN TRANSPEPTIDASE, PUTATIVE-RELATED"/>
    <property type="match status" value="1"/>
</dbReference>